<reference evidence="2 3" key="1">
    <citation type="journal article" date="2012" name="Nat. Genet.">
        <title>Plasmodium cynomolgi genome sequences provide insight into Plasmodium vivax and the monkey malaria clade.</title>
        <authorList>
            <person name="Tachibana S."/>
            <person name="Sullivan S.A."/>
            <person name="Kawai S."/>
            <person name="Nakamura S."/>
            <person name="Kim H.R."/>
            <person name="Goto N."/>
            <person name="Arisue N."/>
            <person name="Palacpac N.M.Q."/>
            <person name="Honma H."/>
            <person name="Yagi M."/>
            <person name="Tougan T."/>
            <person name="Katakai Y."/>
            <person name="Kaneko O."/>
            <person name="Mita T."/>
            <person name="Kita K."/>
            <person name="Yasutomi Y."/>
            <person name="Sutton P.L."/>
            <person name="Shakhbatyan R."/>
            <person name="Horii T."/>
            <person name="Yasunaga T."/>
            <person name="Barnwell J.W."/>
            <person name="Escalante A.A."/>
            <person name="Carlton J.M."/>
            <person name="Tanabe K."/>
        </authorList>
    </citation>
    <scope>NUCLEOTIDE SEQUENCE [LARGE SCALE GENOMIC DNA]</scope>
    <source>
        <strain evidence="2 3">B</strain>
    </source>
</reference>
<feature type="region of interest" description="Disordered" evidence="1">
    <location>
        <begin position="222"/>
        <end position="248"/>
    </location>
</feature>
<dbReference type="EMBL" id="DF157189">
    <property type="protein sequence ID" value="GAB69464.1"/>
    <property type="molecule type" value="Genomic_DNA"/>
</dbReference>
<dbReference type="GeneID" id="14696006"/>
<accession>K6UZP2</accession>
<keyword evidence="3" id="KW-1185">Reference proteome</keyword>
<dbReference type="OMA" id="NERCAFL"/>
<dbReference type="RefSeq" id="XP_004227682.1">
    <property type="nucleotide sequence ID" value="XM_004227634.1"/>
</dbReference>
<dbReference type="KEGG" id="pcy:PCYB_002130"/>
<feature type="compositionally biased region" description="Polar residues" evidence="1">
    <location>
        <begin position="324"/>
        <end position="339"/>
    </location>
</feature>
<dbReference type="InterPro" id="IPR008780">
    <property type="entry name" value="Plasmodium_Vir"/>
</dbReference>
<sequence>MFEDNVHSADCTPKRSLESILWKHPFFGKHKNKIVKNWCRALTMKEDSTLYNERCAFLYYWIGSKVKGAFDSFLFPTMTKVLYDYLKQYGFSGGKIIYDYSHNHKTIEEQLEKSGKFCRNKYCDYLREVEEAFKTIKRINNSSRDEYCTHLIEEYGKYFDQQGDLNLEYQDANTYKHALVMEEELEDEEHDKDDEEEEVVTQTMRDGLLIGFHSKEGLTAGTRRESVEPLASEVISPETNTTSPSKKNSVGSFAAATLGMTSIIFLLYKFTPLYSRINTFLGRSNNSKSKRRRSVEHNLYIESDDTTQYSTESSTLVSMEEFTTENSTICSSPNTTQSKGKNRKNQQTKNISYHAM</sequence>
<evidence type="ECO:0008006" key="4">
    <source>
        <dbReference type="Google" id="ProtNLM"/>
    </source>
</evidence>
<dbReference type="Pfam" id="PF05795">
    <property type="entry name" value="Plasmodium_Vir"/>
    <property type="match status" value="1"/>
</dbReference>
<dbReference type="OrthoDB" id="380569at2759"/>
<evidence type="ECO:0000313" key="2">
    <source>
        <dbReference type="EMBL" id="GAB69464.1"/>
    </source>
</evidence>
<gene>
    <name evidence="2" type="ORF">PCYB_002130</name>
</gene>
<dbReference type="VEuPathDB" id="PlasmoDB:PCYB_002130"/>
<feature type="compositionally biased region" description="Polar residues" evidence="1">
    <location>
        <begin position="237"/>
        <end position="248"/>
    </location>
</feature>
<evidence type="ECO:0000256" key="1">
    <source>
        <dbReference type="SAM" id="MobiDB-lite"/>
    </source>
</evidence>
<dbReference type="Proteomes" id="UP000006319">
    <property type="component" value="Unassembled WGS sequence"/>
</dbReference>
<proteinExistence type="predicted"/>
<name>K6UZP2_PLACD</name>
<feature type="region of interest" description="Disordered" evidence="1">
    <location>
        <begin position="324"/>
        <end position="356"/>
    </location>
</feature>
<dbReference type="PhylomeDB" id="K6UZP2"/>
<dbReference type="AlphaFoldDB" id="K6UZP2"/>
<organism evidence="2 3">
    <name type="scientific">Plasmodium cynomolgi (strain B)</name>
    <dbReference type="NCBI Taxonomy" id="1120755"/>
    <lineage>
        <taxon>Eukaryota</taxon>
        <taxon>Sar</taxon>
        <taxon>Alveolata</taxon>
        <taxon>Apicomplexa</taxon>
        <taxon>Aconoidasida</taxon>
        <taxon>Haemosporida</taxon>
        <taxon>Plasmodiidae</taxon>
        <taxon>Plasmodium</taxon>
        <taxon>Plasmodium (Plasmodium)</taxon>
    </lineage>
</organism>
<protein>
    <recommendedName>
        <fullName evidence="4">CYIR protein</fullName>
    </recommendedName>
</protein>
<feature type="compositionally biased region" description="Polar residues" evidence="1">
    <location>
        <begin position="347"/>
        <end position="356"/>
    </location>
</feature>
<evidence type="ECO:0000313" key="3">
    <source>
        <dbReference type="Proteomes" id="UP000006319"/>
    </source>
</evidence>